<dbReference type="Proteomes" id="UP000327085">
    <property type="component" value="Chromosome 1"/>
</dbReference>
<dbReference type="Proteomes" id="UP001054821">
    <property type="component" value="Chromosome 1"/>
</dbReference>
<reference evidence="3" key="2">
    <citation type="journal article" date="2020" name="Plant J.">
        <title>Transposons played a major role in the diversification between the closely related almond and peach genomes: results from the almond genome sequence.</title>
        <authorList>
            <person name="Alioto T."/>
            <person name="Alexiou K.G."/>
            <person name="Bardil A."/>
            <person name="Barteri F."/>
            <person name="Castanera R."/>
            <person name="Cruz F."/>
            <person name="Dhingra A."/>
            <person name="Duval H."/>
            <person name="Fernandez I Marti A."/>
            <person name="Frias L."/>
            <person name="Galan B."/>
            <person name="Garcia J.L."/>
            <person name="Howad W."/>
            <person name="Gomez-Garrido J."/>
            <person name="Gut M."/>
            <person name="Julca I."/>
            <person name="Morata J."/>
            <person name="Puigdomenech P."/>
            <person name="Ribeca P."/>
            <person name="Rubio Cabetas M.J."/>
            <person name="Vlasova A."/>
            <person name="Wirthensohn M."/>
            <person name="Garcia-Mas J."/>
            <person name="Gabaldon T."/>
            <person name="Casacuberta J.M."/>
            <person name="Arus P."/>
        </authorList>
    </citation>
    <scope>NUCLEOTIDE SEQUENCE [LARGE SCALE GENOMIC DNA]</scope>
    <source>
        <strain evidence="3">cv. Texas</strain>
    </source>
</reference>
<sequence>MAASLIFNCPYYNDSQQFLLQAAALAKPKVVSRPKSLVIRTSRKTSVTCESSSDEDDDGIAKAPIKRSKKVLVIEDLSDLSSLCHSQEFISFETKDQFNSLVANTIIAEVNEAVVAALADDNQGKHIPPFNVVEIVKDTTHEINVRTSKTVASSKTPVEIEFALHVQDTTTITTHVTSILQPKSTPLRGYIGVTSRHERLLGCSKGRHHFFIQFFLKYCGQIVQTILDKYYADLASEAQHAHLCSSIQSLLDSYFFPIEDESTIKGFMKQSVEGIQAYNQAVMEYNAGQTLTERIQSTNHILEAHLHICHEGKEELDKLEEEQKRLRPENQPSLLRLTMGSKTLDHIRSN</sequence>
<dbReference type="Gramene" id="VVA37436">
    <property type="protein sequence ID" value="VVA37436"/>
    <property type="gene ID" value="Prudul26B015430"/>
</dbReference>
<gene>
    <name evidence="2" type="ORF">ALMOND_2B015430</name>
    <name evidence="1" type="ORF">L3X38_004250</name>
</gene>
<name>A0A5E4GCK4_PRUDU</name>
<proteinExistence type="predicted"/>
<dbReference type="EMBL" id="JAJFAZ020000001">
    <property type="protein sequence ID" value="KAI5351359.1"/>
    <property type="molecule type" value="Genomic_DNA"/>
</dbReference>
<evidence type="ECO:0000313" key="2">
    <source>
        <dbReference type="EMBL" id="VVA37436.1"/>
    </source>
</evidence>
<dbReference type="InParanoid" id="A0A5E4GCK4"/>
<keyword evidence="4" id="KW-1185">Reference proteome</keyword>
<protein>
    <submittedName>
        <fullName evidence="2">PREDICTED: PRUPE_6G148400</fullName>
    </submittedName>
</protein>
<evidence type="ECO:0000313" key="1">
    <source>
        <dbReference type="EMBL" id="KAI5351359.1"/>
    </source>
</evidence>
<dbReference type="EMBL" id="CABIKO010000536">
    <property type="protein sequence ID" value="VVA37436.1"/>
    <property type="molecule type" value="Genomic_DNA"/>
</dbReference>
<evidence type="ECO:0000313" key="3">
    <source>
        <dbReference type="Proteomes" id="UP000327085"/>
    </source>
</evidence>
<reference evidence="1 4" key="3">
    <citation type="journal article" date="2022" name="G3 (Bethesda)">
        <title>Whole-genome sequence and methylome profiling of the almond [Prunus dulcis (Mill.) D.A. Webb] cultivar 'Nonpareil'.</title>
        <authorList>
            <person name="D'Amico-Willman K.M."/>
            <person name="Ouma W.Z."/>
            <person name="Meulia T."/>
            <person name="Sideli G.M."/>
            <person name="Gradziel T.M."/>
            <person name="Fresnedo-Ramirez J."/>
        </authorList>
    </citation>
    <scope>NUCLEOTIDE SEQUENCE [LARGE SCALE GENOMIC DNA]</scope>
    <source>
        <strain evidence="1">Clone GOH B32 T37-40</strain>
    </source>
</reference>
<evidence type="ECO:0000313" key="4">
    <source>
        <dbReference type="Proteomes" id="UP001054821"/>
    </source>
</evidence>
<accession>A0A5E4GCK4</accession>
<organism evidence="2 3">
    <name type="scientific">Prunus dulcis</name>
    <name type="common">Almond</name>
    <name type="synonym">Amygdalus dulcis</name>
    <dbReference type="NCBI Taxonomy" id="3755"/>
    <lineage>
        <taxon>Eukaryota</taxon>
        <taxon>Viridiplantae</taxon>
        <taxon>Streptophyta</taxon>
        <taxon>Embryophyta</taxon>
        <taxon>Tracheophyta</taxon>
        <taxon>Spermatophyta</taxon>
        <taxon>Magnoliopsida</taxon>
        <taxon>eudicotyledons</taxon>
        <taxon>Gunneridae</taxon>
        <taxon>Pentapetalae</taxon>
        <taxon>rosids</taxon>
        <taxon>fabids</taxon>
        <taxon>Rosales</taxon>
        <taxon>Rosaceae</taxon>
        <taxon>Amygdaloideae</taxon>
        <taxon>Amygdaleae</taxon>
        <taxon>Prunus</taxon>
    </lineage>
</organism>
<reference evidence="2" key="1">
    <citation type="submission" date="2019-07" db="EMBL/GenBank/DDBJ databases">
        <authorList>
            <person name="Alioto T."/>
            <person name="Alioto T."/>
            <person name="Gomez Garrido J."/>
        </authorList>
    </citation>
    <scope>NUCLEOTIDE SEQUENCE</scope>
</reference>
<dbReference type="AlphaFoldDB" id="A0A5E4GCK4"/>